<dbReference type="AlphaFoldDB" id="A0A6M8HMM7"/>
<organism evidence="1 2">
    <name type="scientific">Lichenicola cladoniae</name>
    <dbReference type="NCBI Taxonomy" id="1484109"/>
    <lineage>
        <taxon>Bacteria</taxon>
        <taxon>Pseudomonadati</taxon>
        <taxon>Pseudomonadota</taxon>
        <taxon>Alphaproteobacteria</taxon>
        <taxon>Acetobacterales</taxon>
        <taxon>Acetobacteraceae</taxon>
        <taxon>Lichenicola</taxon>
    </lineage>
</organism>
<accession>A0A6M8HMM7</accession>
<protein>
    <submittedName>
        <fullName evidence="1">CopG family transcriptional regulator</fullName>
    </submittedName>
</protein>
<dbReference type="InterPro" id="IPR010985">
    <property type="entry name" value="Ribbon_hlx_hlx"/>
</dbReference>
<keyword evidence="2" id="KW-1185">Reference proteome</keyword>
<dbReference type="PANTHER" id="PTHR40688">
    <property type="match status" value="1"/>
</dbReference>
<dbReference type="EMBL" id="CP053708">
    <property type="protein sequence ID" value="QKE89566.1"/>
    <property type="molecule type" value="Genomic_DNA"/>
</dbReference>
<dbReference type="KEGG" id="lck:HN018_05455"/>
<dbReference type="SUPFAM" id="SSF47598">
    <property type="entry name" value="Ribbon-helix-helix"/>
    <property type="match status" value="1"/>
</dbReference>
<reference evidence="1 2" key="1">
    <citation type="journal article" date="2014" name="World J. Microbiol. Biotechnol.">
        <title>Biodiversity and physiological characteristics of Antarctic and Arctic lichens-associated bacteria.</title>
        <authorList>
            <person name="Lee Y.M."/>
            <person name="Kim E.H."/>
            <person name="Lee H.K."/>
            <person name="Hong S.G."/>
        </authorList>
    </citation>
    <scope>NUCLEOTIDE SEQUENCE [LARGE SCALE GENOMIC DNA]</scope>
    <source>
        <strain evidence="1 2">PAMC 26569</strain>
    </source>
</reference>
<dbReference type="Proteomes" id="UP000500767">
    <property type="component" value="Chromosome"/>
</dbReference>
<proteinExistence type="predicted"/>
<dbReference type="GO" id="GO:0006355">
    <property type="term" value="P:regulation of DNA-templated transcription"/>
    <property type="evidence" value="ECO:0007669"/>
    <property type="project" value="InterPro"/>
</dbReference>
<evidence type="ECO:0000313" key="2">
    <source>
        <dbReference type="Proteomes" id="UP000500767"/>
    </source>
</evidence>
<gene>
    <name evidence="1" type="ORF">HN018_05455</name>
</gene>
<evidence type="ECO:0000313" key="1">
    <source>
        <dbReference type="EMBL" id="QKE89566.1"/>
    </source>
</evidence>
<dbReference type="RefSeq" id="WP_171834557.1">
    <property type="nucleotide sequence ID" value="NZ_CP053708.1"/>
</dbReference>
<dbReference type="InterPro" id="IPR052991">
    <property type="entry name" value="Non-func_TypeII_TA_Antitoxin"/>
</dbReference>
<name>A0A6M8HMM7_9PROT</name>
<sequence length="81" mass="8859">MTDGAVEDAVTVKLDHKNRAELDALAQLTSRDPSFLIDDAIAIYLAAHRWPIARIADGLHQAEAGDFPSPEEVDAGYARWV</sequence>
<dbReference type="PANTHER" id="PTHR40688:SF2">
    <property type="entry name" value="RIBBON-HELIX-HELIX PROTEIN COPG DOMAIN-CONTAINING PROTEIN"/>
    <property type="match status" value="1"/>
</dbReference>